<reference evidence="2 3" key="1">
    <citation type="journal article" date="2019" name="Sci. Rep.">
        <title>Extended insight into the Mycobacterium chelonae-abscessus complex through whole genome sequencing of Mycobacterium salmoniphilum outbreak and Mycobacterium salmoniphilum-like strains.</title>
        <authorList>
            <person name="Behra P.R.K."/>
            <person name="Das S."/>
            <person name="Pettersson B.M.F."/>
            <person name="Shirreff L."/>
            <person name="DuCote T."/>
            <person name="Jacobsson K.G."/>
            <person name="Ennis D.G."/>
            <person name="Kirsebom L.A."/>
        </authorList>
    </citation>
    <scope>NUCLEOTIDE SEQUENCE [LARGE SCALE GENOMIC DNA]</scope>
    <source>
        <strain evidence="2 3">CCUG 63697</strain>
    </source>
</reference>
<name>A0A4R8R9P1_9MYCO</name>
<feature type="transmembrane region" description="Helical" evidence="1">
    <location>
        <begin position="53"/>
        <end position="74"/>
    </location>
</feature>
<feature type="transmembrane region" description="Helical" evidence="1">
    <location>
        <begin position="25"/>
        <end position="44"/>
    </location>
</feature>
<gene>
    <name evidence="2" type="ORF">CCUG63697_01437</name>
</gene>
<keyword evidence="1" id="KW-0472">Membrane</keyword>
<evidence type="ECO:0000313" key="2">
    <source>
        <dbReference type="EMBL" id="TDZ52951.1"/>
    </source>
</evidence>
<dbReference type="EMBL" id="PECC01000026">
    <property type="protein sequence ID" value="TDZ52951.1"/>
    <property type="molecule type" value="Genomic_DNA"/>
</dbReference>
<accession>A0A4R8R9P1</accession>
<dbReference type="Proteomes" id="UP000295165">
    <property type="component" value="Unassembled WGS sequence"/>
</dbReference>
<keyword evidence="1" id="KW-0812">Transmembrane</keyword>
<proteinExistence type="predicted"/>
<evidence type="ECO:0000256" key="1">
    <source>
        <dbReference type="SAM" id="Phobius"/>
    </source>
</evidence>
<keyword evidence="1" id="KW-1133">Transmembrane helix</keyword>
<evidence type="ECO:0000313" key="3">
    <source>
        <dbReference type="Proteomes" id="UP000295165"/>
    </source>
</evidence>
<sequence>MTVFVAILFFACSLAMWVVLVGKRYGLFALFFVLSVSSFVLLVLPRAGFSLKTVLAATGVVFALVVVGGANYWLRRRSVGWFKTIWEKLRRSVPEPKD</sequence>
<dbReference type="AlphaFoldDB" id="A0A4R8R9P1"/>
<organism evidence="2 3">
    <name type="scientific">Mycobacteroides franklinii</name>
    <dbReference type="NCBI Taxonomy" id="948102"/>
    <lineage>
        <taxon>Bacteria</taxon>
        <taxon>Bacillati</taxon>
        <taxon>Actinomycetota</taxon>
        <taxon>Actinomycetes</taxon>
        <taxon>Mycobacteriales</taxon>
        <taxon>Mycobacteriaceae</taxon>
        <taxon>Mycobacteroides</taxon>
    </lineage>
</organism>
<comment type="caution">
    <text evidence="2">The sequence shown here is derived from an EMBL/GenBank/DDBJ whole genome shotgun (WGS) entry which is preliminary data.</text>
</comment>
<keyword evidence="3" id="KW-1185">Reference proteome</keyword>
<protein>
    <submittedName>
        <fullName evidence="2">Uncharacterized protein</fullName>
    </submittedName>
</protein>